<protein>
    <submittedName>
        <fullName evidence="2">Uncharacterized protein</fullName>
    </submittedName>
</protein>
<evidence type="ECO:0000256" key="1">
    <source>
        <dbReference type="SAM" id="Phobius"/>
    </source>
</evidence>
<dbReference type="AlphaFoldDB" id="A0A1M7S591"/>
<keyword evidence="1" id="KW-0472">Membrane</keyword>
<dbReference type="Proteomes" id="UP000184391">
    <property type="component" value="Unassembled WGS sequence"/>
</dbReference>
<feature type="transmembrane region" description="Helical" evidence="1">
    <location>
        <begin position="12"/>
        <end position="30"/>
    </location>
</feature>
<feature type="transmembrane region" description="Helical" evidence="1">
    <location>
        <begin position="42"/>
        <end position="60"/>
    </location>
</feature>
<proteinExistence type="predicted"/>
<dbReference type="RefSeq" id="WP_072673592.1">
    <property type="nucleotide sequence ID" value="NZ_MUYH01000004.1"/>
</dbReference>
<organism evidence="2 3">
    <name type="scientific">Erythrobacter sanguineus</name>
    <dbReference type="NCBI Taxonomy" id="198312"/>
    <lineage>
        <taxon>Bacteria</taxon>
        <taxon>Pseudomonadati</taxon>
        <taxon>Pseudomonadota</taxon>
        <taxon>Alphaproteobacteria</taxon>
        <taxon>Sphingomonadales</taxon>
        <taxon>Erythrobacteraceae</taxon>
        <taxon>Erythrobacter/Porphyrobacter group</taxon>
        <taxon>Erythrobacter</taxon>
    </lineage>
</organism>
<keyword evidence="3" id="KW-1185">Reference proteome</keyword>
<accession>A0A1M7S591</accession>
<name>A0A1M7S591_9SPHN</name>
<evidence type="ECO:0000313" key="3">
    <source>
        <dbReference type="Proteomes" id="UP000184391"/>
    </source>
</evidence>
<reference evidence="3" key="1">
    <citation type="submission" date="2016-12" db="EMBL/GenBank/DDBJ databases">
        <authorList>
            <person name="Varghese N."/>
            <person name="Submissions S."/>
        </authorList>
    </citation>
    <scope>NUCLEOTIDE SEQUENCE [LARGE SCALE GENOMIC DNA]</scope>
    <source>
        <strain evidence="3">DSM 11032</strain>
    </source>
</reference>
<dbReference type="EMBL" id="FRDF01000005">
    <property type="protein sequence ID" value="SHN53797.1"/>
    <property type="molecule type" value="Genomic_DNA"/>
</dbReference>
<keyword evidence="1" id="KW-1133">Transmembrane helix</keyword>
<gene>
    <name evidence="2" type="ORF">SAMN02745193_01030</name>
</gene>
<keyword evidence="1" id="KW-0812">Transmembrane</keyword>
<evidence type="ECO:0000313" key="2">
    <source>
        <dbReference type="EMBL" id="SHN53797.1"/>
    </source>
</evidence>
<dbReference type="STRING" id="198312.SAMN02745193_01030"/>
<sequence length="68" mass="7292">MFRMVLKAFGGLLIAFGTMWALQGLGLLNWPAGTFMLASSEWALYGALTAVGGAFVIWGASRLGRPRD</sequence>